<dbReference type="CDD" id="cd00009">
    <property type="entry name" value="AAA"/>
    <property type="match status" value="1"/>
</dbReference>
<dbReference type="GO" id="GO:0006260">
    <property type="term" value="P:DNA replication"/>
    <property type="evidence" value="ECO:0007669"/>
    <property type="project" value="UniProtKB-KW"/>
</dbReference>
<dbReference type="STRING" id="2282107.A0A286UVC8"/>
<dbReference type="AlphaFoldDB" id="A0A286UVC8"/>
<evidence type="ECO:0000313" key="12">
    <source>
        <dbReference type="Proteomes" id="UP000217199"/>
    </source>
</evidence>
<keyword evidence="12" id="KW-1185">Reference proteome</keyword>
<protein>
    <submittedName>
        <fullName evidence="11">P-loop containing nucleoside triphosphate hydrolase</fullName>
    </submittedName>
</protein>
<dbReference type="Proteomes" id="UP000217199">
    <property type="component" value="Unassembled WGS sequence"/>
</dbReference>
<evidence type="ECO:0000256" key="9">
    <source>
        <dbReference type="SAM" id="MobiDB-lite"/>
    </source>
</evidence>
<dbReference type="SUPFAM" id="SSF52540">
    <property type="entry name" value="P-loop containing nucleoside triphosphate hydrolases"/>
    <property type="match status" value="1"/>
</dbReference>
<feature type="region of interest" description="Disordered" evidence="9">
    <location>
        <begin position="405"/>
        <end position="428"/>
    </location>
</feature>
<keyword evidence="5" id="KW-0238">DNA-binding</keyword>
<evidence type="ECO:0000313" key="11">
    <source>
        <dbReference type="EMBL" id="PAV23521.1"/>
    </source>
</evidence>
<reference evidence="11 12" key="1">
    <citation type="journal article" date="2017" name="Mol. Ecol.">
        <title>Comparative and population genomic landscape of Phellinus noxius: A hypervariable fungus causing root rot in trees.</title>
        <authorList>
            <person name="Chung C.L."/>
            <person name="Lee T.J."/>
            <person name="Akiba M."/>
            <person name="Lee H.H."/>
            <person name="Kuo T.H."/>
            <person name="Liu D."/>
            <person name="Ke H.M."/>
            <person name="Yokoi T."/>
            <person name="Roa M.B."/>
            <person name="Lu M.J."/>
            <person name="Chang Y.Y."/>
            <person name="Ann P.J."/>
            <person name="Tsai J.N."/>
            <person name="Chen C.Y."/>
            <person name="Tzean S.S."/>
            <person name="Ota Y."/>
            <person name="Hattori T."/>
            <person name="Sahashi N."/>
            <person name="Liou R.F."/>
            <person name="Kikuchi T."/>
            <person name="Tsai I.J."/>
        </authorList>
    </citation>
    <scope>NUCLEOTIDE SEQUENCE [LARGE SCALE GENOMIC DNA]</scope>
    <source>
        <strain evidence="11 12">FFPRI411160</strain>
    </source>
</reference>
<feature type="domain" description="AAA+ ATPase" evidence="10">
    <location>
        <begin position="500"/>
        <end position="650"/>
    </location>
</feature>
<dbReference type="InterPro" id="IPR047854">
    <property type="entry name" value="RFC_lid"/>
</dbReference>
<dbReference type="GO" id="GO:0005524">
    <property type="term" value="F:ATP binding"/>
    <property type="evidence" value="ECO:0007669"/>
    <property type="project" value="UniProtKB-KW"/>
</dbReference>
<evidence type="ECO:0000256" key="8">
    <source>
        <dbReference type="ARBA" id="ARBA00043975"/>
    </source>
</evidence>
<evidence type="ECO:0000256" key="5">
    <source>
        <dbReference type="ARBA" id="ARBA00023125"/>
    </source>
</evidence>
<keyword evidence="11" id="KW-0378">Hydrolase</keyword>
<dbReference type="InterPro" id="IPR053016">
    <property type="entry name" value="CTF18-RFC_complex"/>
</dbReference>
<dbReference type="OrthoDB" id="2195431at2759"/>
<evidence type="ECO:0000256" key="7">
    <source>
        <dbReference type="ARBA" id="ARBA00023306"/>
    </source>
</evidence>
<evidence type="ECO:0000256" key="3">
    <source>
        <dbReference type="ARBA" id="ARBA00022741"/>
    </source>
</evidence>
<evidence type="ECO:0000256" key="2">
    <source>
        <dbReference type="ARBA" id="ARBA00022705"/>
    </source>
</evidence>
<feature type="region of interest" description="Disordered" evidence="9">
    <location>
        <begin position="1019"/>
        <end position="1051"/>
    </location>
</feature>
<evidence type="ECO:0000256" key="1">
    <source>
        <dbReference type="ARBA" id="ARBA00004123"/>
    </source>
</evidence>
<dbReference type="Gene3D" id="3.40.50.300">
    <property type="entry name" value="P-loop containing nucleotide triphosphate hydrolases"/>
    <property type="match status" value="1"/>
</dbReference>
<comment type="caution">
    <text evidence="11">The sequence shown here is derived from an EMBL/GenBank/DDBJ whole genome shotgun (WGS) entry which is preliminary data.</text>
</comment>
<keyword evidence="2" id="KW-0235">DNA replication</keyword>
<dbReference type="FunCoup" id="A0A286UVC8">
    <property type="interactions" value="543"/>
</dbReference>
<dbReference type="GO" id="GO:0005634">
    <property type="term" value="C:nucleus"/>
    <property type="evidence" value="ECO:0007669"/>
    <property type="project" value="UniProtKB-SubCell"/>
</dbReference>
<dbReference type="SMART" id="SM00382">
    <property type="entry name" value="AAA"/>
    <property type="match status" value="1"/>
</dbReference>
<keyword evidence="6" id="KW-0539">Nucleus</keyword>
<dbReference type="EMBL" id="NBII01000001">
    <property type="protein sequence ID" value="PAV23521.1"/>
    <property type="molecule type" value="Genomic_DNA"/>
</dbReference>
<dbReference type="GO" id="GO:0003677">
    <property type="term" value="F:DNA binding"/>
    <property type="evidence" value="ECO:0007669"/>
    <property type="project" value="UniProtKB-KW"/>
</dbReference>
<dbReference type="CDD" id="cd18140">
    <property type="entry name" value="HLD_clamp_RFC"/>
    <property type="match status" value="1"/>
</dbReference>
<proteinExistence type="inferred from homology"/>
<organism evidence="11 12">
    <name type="scientific">Pyrrhoderma noxium</name>
    <dbReference type="NCBI Taxonomy" id="2282107"/>
    <lineage>
        <taxon>Eukaryota</taxon>
        <taxon>Fungi</taxon>
        <taxon>Dikarya</taxon>
        <taxon>Basidiomycota</taxon>
        <taxon>Agaricomycotina</taxon>
        <taxon>Agaricomycetes</taxon>
        <taxon>Hymenochaetales</taxon>
        <taxon>Hymenochaetaceae</taxon>
        <taxon>Pyrrhoderma</taxon>
    </lineage>
</organism>
<dbReference type="Gene3D" id="1.10.8.60">
    <property type="match status" value="1"/>
</dbReference>
<dbReference type="GO" id="GO:0016887">
    <property type="term" value="F:ATP hydrolysis activity"/>
    <property type="evidence" value="ECO:0007669"/>
    <property type="project" value="InterPro"/>
</dbReference>
<dbReference type="PANTHER" id="PTHR46765">
    <property type="entry name" value="P-LOOP CONTAINING NUCLEOSIDE TRIPHOSPHATE HYDROLASES SUPERFAMILY PROTEIN"/>
    <property type="match status" value="1"/>
</dbReference>
<keyword evidence="3" id="KW-0547">Nucleotide-binding</keyword>
<dbReference type="InterPro" id="IPR027417">
    <property type="entry name" value="P-loop_NTPase"/>
</dbReference>
<feature type="compositionally biased region" description="Polar residues" evidence="9">
    <location>
        <begin position="406"/>
        <end position="428"/>
    </location>
</feature>
<dbReference type="InterPro" id="IPR003593">
    <property type="entry name" value="AAA+_ATPase"/>
</dbReference>
<gene>
    <name evidence="11" type="ORF">PNOK_0058900</name>
</gene>
<evidence type="ECO:0000256" key="6">
    <source>
        <dbReference type="ARBA" id="ARBA00023242"/>
    </source>
</evidence>
<dbReference type="InParanoid" id="A0A286UVC8"/>
<dbReference type="Pfam" id="PF00004">
    <property type="entry name" value="AAA"/>
    <property type="match status" value="1"/>
</dbReference>
<accession>A0A286UVC8</accession>
<evidence type="ECO:0000259" key="10">
    <source>
        <dbReference type="SMART" id="SM00382"/>
    </source>
</evidence>
<sequence>MLLRLSGADILNADLIHVSSGRIKHTFVQDISGRHVAEIEWTGKDKKCGGLIRLDKNDPIKVLELFGGCKTVTTFPDRLLIPTRIGYTWVATPDSLFVCDVETGEVIMKYHEHCVQIGNGFVPSPVKKFGQDYLEFADLPDDTIVELIVGFPLVNIMRRARFDLPKYHFPLVDGSSEERVSAGEILLRVKSESWKKVALIMTSLNIFTSENMLHDSKDGSIDDGYMKFNSMDFVTNGLLSVDDSQPGAIEYTQNSLTNEKSTSNDASFLSNGLLDDDLHVTDAMTSNLGFEHTGLLNSLPEKSIANIENESHNLFNDPGLLGMDAPDDMPTLSQLLHIDRRQTSESDSRAKSSYGISGLVSATTFDGKTIYLNKKTRTRHNTTLRQSTANLLSIPVHKLKDHLSEVTASQLSQSEAGPSKLTSPSSAESQLWVDRYRPSRFTELLGDERVHRETMAWLKEWDYCVFGKRKALNRPKKMYNGQTQSTDLQNKYEDVHHRPREKILLLSGPAGFGKTTLAHVAACQSGYEVMEINASDTRSGQAVDDRIRPALESGSAIGSKKPVCVIIDEIDGATGAGDNASSFVQKLINITLEKGKKKGRGDKKKDSSRPLLRPLICICNDLYASSLTKLRQHARIIRFSRPADVHLTKRLRTICETEGLRAESRALTTLVGIAKGDMRSCLNTLQFIKARNQEVTEPVIRTATVGLKEGDTSFNSLMSGIFAPIPRKRAKELGLSELEERSYVKRISTDIDSSGSVDKVALGCFEHYTNLRHYEASLSRHEKGIQWLTAFDSLSGAMRSEREYGLMPYLSYSLVGFHPLFSERGGPKIERPKADWDALTKTRTNEEVYKSLAKCVQTCGMRHTGMRHFLSNEIMQLELSPFLNRIISPPLRPVNSQVTKPHERELLSRVVEVMTSLELQLIQEKAEDGQLIYRLEPPIDAFITYDGKRSANIPVQRYATRQMIAGEIDARLTNQNSETSERGKTKGAEFFQKAYSGVDGLTLGKRKMDDIADRPPVDFFGRPIAATKAPNSKRSRYSGPHSSKGDPTEKKFKVSYKYNEGNSSAVRKPLKVSAFL</sequence>
<evidence type="ECO:0000256" key="4">
    <source>
        <dbReference type="ARBA" id="ARBA00022840"/>
    </source>
</evidence>
<dbReference type="InterPro" id="IPR003959">
    <property type="entry name" value="ATPase_AAA_core"/>
</dbReference>
<keyword evidence="4" id="KW-0067">ATP-binding</keyword>
<dbReference type="PANTHER" id="PTHR46765:SF1">
    <property type="entry name" value="P-LOOP CONTAINING NUCLEOSIDE TRIPHOSPHATE HYDROLASES SUPERFAMILY PROTEIN"/>
    <property type="match status" value="1"/>
</dbReference>
<comment type="subcellular location">
    <subcellularLocation>
        <location evidence="1">Nucleus</location>
    </subcellularLocation>
</comment>
<keyword evidence="7" id="KW-0131">Cell cycle</keyword>
<comment type="similarity">
    <text evidence="8">Belongs to the activator 1 small subunits family. CTF18 subfamily.</text>
</comment>
<name>A0A286UVC8_9AGAM</name>